<sequence>MKKIMFSGDLSIVQNGLAHLATKLGFEIASDGQEVQILHTGQELTIKKTQSEMRISFSEPAHFYRGLALLLNHWEDTEYHLQEKPNFKQIGPMVDTSRNAVPTVQKIKEILQSCSIMGLNQLMLYMEDTYEIPEYPYFGYLRGRYTFAELKEIDDYGFDLGIEVIPSIQVLGHLKNPLKWNFSREMRDTEDILLVDEPQTYAFLDKAIQAASRPFRTKKIHIGMDEAHTLGLGRYLQKNGFDNRFDIMNRHLAKVLEITDALQLEVEMWSDMYFRLGSKTGDYYDPDFEIPTEVVKNIPNVKMVYWDYYHHKESEYENLLTSHKLLEKPIVFAGGIWTWNGFAPNYGKSIVSTHAALAACKKQGIESIYATLWGDDGAEAPFDTALLGLQLFAEHQFNVSVSDELLAQRFEEIQGESMESFLLLDRFDQTPGVAPENPNASAISKIILYQDLLIGLYDETIAPFELTKHYEALASDLENAVYSQKTATLFEHYTRFAQLLVTKTDLGRKLRTAYVNTDTAAMRALLEPINKLKAQVEALRLGHRDIWFTANKAFGWEVLDIRYGGILSRIDTTVWRINNWLEHNQPIEELAATLLPFDGPYPMPEGIIIGRNLYHGIISPSKLSDV</sequence>
<dbReference type="InterPro" id="IPR038901">
    <property type="entry name" value="HEXDC-like"/>
</dbReference>
<dbReference type="InterPro" id="IPR015883">
    <property type="entry name" value="Glyco_hydro_20_cat"/>
</dbReference>
<name>A0A917JH12_9ENTE</name>
<dbReference type="Gene3D" id="3.20.20.80">
    <property type="entry name" value="Glycosidases"/>
    <property type="match status" value="1"/>
</dbReference>
<dbReference type="RefSeq" id="WP_188367411.1">
    <property type="nucleotide sequence ID" value="NZ_BMDT01000004.1"/>
</dbReference>
<evidence type="ECO:0000313" key="6">
    <source>
        <dbReference type="Proteomes" id="UP000622610"/>
    </source>
</evidence>
<reference evidence="5" key="2">
    <citation type="submission" date="2020-09" db="EMBL/GenBank/DDBJ databases">
        <authorList>
            <person name="Sun Q."/>
            <person name="Sedlacek I."/>
        </authorList>
    </citation>
    <scope>NUCLEOTIDE SEQUENCE</scope>
    <source>
        <strain evidence="5">CCM 8433</strain>
    </source>
</reference>
<accession>A0A917JH12</accession>
<evidence type="ECO:0000256" key="2">
    <source>
        <dbReference type="ARBA" id="ARBA00022801"/>
    </source>
</evidence>
<dbReference type="InterPro" id="IPR041063">
    <property type="entry name" value="Glyco_H_20C_C"/>
</dbReference>
<dbReference type="EMBL" id="BMDT01000004">
    <property type="protein sequence ID" value="GGI65576.1"/>
    <property type="molecule type" value="Genomic_DNA"/>
</dbReference>
<dbReference type="Pfam" id="PF00728">
    <property type="entry name" value="Glyco_hydro_20"/>
    <property type="match status" value="1"/>
</dbReference>
<proteinExistence type="inferred from homology"/>
<dbReference type="Pfam" id="PF18088">
    <property type="entry name" value="Glyco_H_20C_C"/>
    <property type="match status" value="1"/>
</dbReference>
<organism evidence="5 6">
    <name type="scientific">Enterococcus alcedinis</name>
    <dbReference type="NCBI Taxonomy" id="1274384"/>
    <lineage>
        <taxon>Bacteria</taxon>
        <taxon>Bacillati</taxon>
        <taxon>Bacillota</taxon>
        <taxon>Bacilli</taxon>
        <taxon>Lactobacillales</taxon>
        <taxon>Enterococcaceae</taxon>
        <taxon>Enterococcus</taxon>
    </lineage>
</organism>
<evidence type="ECO:0000313" key="5">
    <source>
        <dbReference type="EMBL" id="GGI65576.1"/>
    </source>
</evidence>
<feature type="domain" description="Glycoside hydrolase family 20 catalytic" evidence="3">
    <location>
        <begin position="91"/>
        <end position="273"/>
    </location>
</feature>
<evidence type="ECO:0000259" key="4">
    <source>
        <dbReference type="Pfam" id="PF18088"/>
    </source>
</evidence>
<dbReference type="Gene3D" id="1.20.120.670">
    <property type="entry name" value="N-acetyl-b-d-glucoasminidase"/>
    <property type="match status" value="1"/>
</dbReference>
<evidence type="ECO:0000256" key="1">
    <source>
        <dbReference type="ARBA" id="ARBA00006285"/>
    </source>
</evidence>
<comment type="similarity">
    <text evidence="1">Belongs to the glycosyl hydrolase 20 family.</text>
</comment>
<dbReference type="GO" id="GO:0004563">
    <property type="term" value="F:beta-N-acetylhexosaminidase activity"/>
    <property type="evidence" value="ECO:0007669"/>
    <property type="project" value="UniProtKB-ARBA"/>
</dbReference>
<dbReference type="CDD" id="cd06565">
    <property type="entry name" value="GH20_GcnA-like"/>
    <property type="match status" value="1"/>
</dbReference>
<reference evidence="5" key="1">
    <citation type="journal article" date="2014" name="Int. J. Syst. Evol. Microbiol.">
        <title>Complete genome sequence of Corynebacterium casei LMG S-19264T (=DSM 44701T), isolated from a smear-ripened cheese.</title>
        <authorList>
            <consortium name="US DOE Joint Genome Institute (JGI-PGF)"/>
            <person name="Walter F."/>
            <person name="Albersmeier A."/>
            <person name="Kalinowski J."/>
            <person name="Ruckert C."/>
        </authorList>
    </citation>
    <scope>NUCLEOTIDE SEQUENCE</scope>
    <source>
        <strain evidence="5">CCM 8433</strain>
    </source>
</reference>
<keyword evidence="6" id="KW-1185">Reference proteome</keyword>
<dbReference type="GO" id="GO:0005975">
    <property type="term" value="P:carbohydrate metabolic process"/>
    <property type="evidence" value="ECO:0007669"/>
    <property type="project" value="InterPro"/>
</dbReference>
<evidence type="ECO:0000259" key="3">
    <source>
        <dbReference type="Pfam" id="PF00728"/>
    </source>
</evidence>
<comment type="caution">
    <text evidence="5">The sequence shown here is derived from an EMBL/GenBank/DDBJ whole genome shotgun (WGS) entry which is preliminary data.</text>
</comment>
<feature type="domain" description="Glycoside Hydrolase 20C C-terminal" evidence="4">
    <location>
        <begin position="420"/>
        <end position="605"/>
    </location>
</feature>
<gene>
    <name evidence="5" type="primary">gcnA</name>
    <name evidence="5" type="ORF">GCM10011482_12300</name>
</gene>
<keyword evidence="2" id="KW-0378">Hydrolase</keyword>
<dbReference type="Proteomes" id="UP000622610">
    <property type="component" value="Unassembled WGS sequence"/>
</dbReference>
<dbReference type="AlphaFoldDB" id="A0A917JH12"/>
<dbReference type="SUPFAM" id="SSF51445">
    <property type="entry name" value="(Trans)glycosidases"/>
    <property type="match status" value="1"/>
</dbReference>
<dbReference type="PANTHER" id="PTHR21040:SF8">
    <property type="entry name" value="BCDNA.GH04120"/>
    <property type="match status" value="1"/>
</dbReference>
<dbReference type="InterPro" id="IPR017853">
    <property type="entry name" value="GH"/>
</dbReference>
<dbReference type="PANTHER" id="PTHR21040">
    <property type="entry name" value="BCDNA.GH04120"/>
    <property type="match status" value="1"/>
</dbReference>
<protein>
    <submittedName>
        <fullName evidence="5">Benzene 1,2-dioxygenase</fullName>
    </submittedName>
</protein>